<dbReference type="SUPFAM" id="SSF46689">
    <property type="entry name" value="Homeodomain-like"/>
    <property type="match status" value="2"/>
</dbReference>
<feature type="domain" description="SWIRM" evidence="4">
    <location>
        <begin position="362"/>
        <end position="461"/>
    </location>
</feature>
<feature type="compositionally biased region" description="Polar residues" evidence="2">
    <location>
        <begin position="127"/>
        <end position="145"/>
    </location>
</feature>
<feature type="region of interest" description="Disordered" evidence="2">
    <location>
        <begin position="301"/>
        <end position="323"/>
    </location>
</feature>
<gene>
    <name evidence="6" type="ORF">BIW11_00607</name>
</gene>
<feature type="region of interest" description="Disordered" evidence="2">
    <location>
        <begin position="460"/>
        <end position="485"/>
    </location>
</feature>
<dbReference type="PROSITE" id="PS51294">
    <property type="entry name" value="HTH_MYB"/>
    <property type="match status" value="1"/>
</dbReference>
<dbReference type="Gene3D" id="1.10.10.10">
    <property type="entry name" value="Winged helix-like DNA-binding domain superfamily/Winged helix DNA-binding domain"/>
    <property type="match status" value="1"/>
</dbReference>
<evidence type="ECO:0000313" key="7">
    <source>
        <dbReference type="Proteomes" id="UP000192247"/>
    </source>
</evidence>
<sequence>MCIDTNNGSEGYDNASSNYNSLRTEAPPLVDQLSRTDSRWRPPRTCRLRTFSLVCLLSHSKTAVMAAEDNVDIEGDFSLDSKYDCSRALSENSAILQNEFKPLWTSPGAGKSAGTQRNKIERVPAEDTTSSHFGTSFLNTPSPREQWTRSEEEALTRLLRENGEQWDKISKHFNRTVAEVKTQAKRLLLTDSFRSPVQEDQDETPEQLNTKQCPPSARPAQVREVVQKSFARLNARGQRLRRGNPVAALSFENVPYSSKRPTKKRLLDAGEVVTLTFDPEASDEEIQIGDDEVPLMAVTAEASADVQSSTEGPANSEKVAGHSIKKAERLVPVNDKSFKKRRTSPSNVELVATSSGQEASRNATAMTELKLDPYKILPFEEEANAEYFSGKSGQKTPERYLRIRNHIIGLWMKQRPKYLNKTSSRIGLKNCGDVNCIGLIHDYLERIGAINFGCRQPNAKKERSMLGPPPRTKIPRPRRKVNTHQSFVSQADIERGGCTMEHDSVTGEVISTTLITPQENSANEKPTRQSQTINPFKLVHCLEYEADSQPLNVELSVSALLVAESHSHQSLSEVIGLLGGIVQEEGVVRIIAAIPTRTTGSSGTECEMDP</sequence>
<evidence type="ECO:0000313" key="6">
    <source>
        <dbReference type="EMBL" id="OQR76367.1"/>
    </source>
</evidence>
<feature type="region of interest" description="Disordered" evidence="2">
    <location>
        <begin position="191"/>
        <end position="215"/>
    </location>
</feature>
<dbReference type="Gene3D" id="3.40.140.10">
    <property type="entry name" value="Cytidine Deaminase, domain 2"/>
    <property type="match status" value="1"/>
</dbReference>
<dbReference type="PROSITE" id="PS50090">
    <property type="entry name" value="MYB_LIKE"/>
    <property type="match status" value="1"/>
</dbReference>
<protein>
    <submittedName>
        <fullName evidence="6">Histone H2A deubiquitinase MYSM1-like</fullName>
    </submittedName>
</protein>
<dbReference type="Pfam" id="PF04433">
    <property type="entry name" value="SWIRM"/>
    <property type="match status" value="1"/>
</dbReference>
<dbReference type="InterPro" id="IPR036388">
    <property type="entry name" value="WH-like_DNA-bd_sf"/>
</dbReference>
<feature type="region of interest" description="Disordered" evidence="2">
    <location>
        <begin position="123"/>
        <end position="149"/>
    </location>
</feature>
<dbReference type="OrthoDB" id="7464992at2759"/>
<dbReference type="Pfam" id="PF00249">
    <property type="entry name" value="Myb_DNA-binding"/>
    <property type="match status" value="1"/>
</dbReference>
<evidence type="ECO:0000259" key="4">
    <source>
        <dbReference type="PROSITE" id="PS50934"/>
    </source>
</evidence>
<keyword evidence="7" id="KW-1185">Reference proteome</keyword>
<feature type="domain" description="HTH myb-type" evidence="5">
    <location>
        <begin position="144"/>
        <end position="192"/>
    </location>
</feature>
<feature type="compositionally biased region" description="Basic residues" evidence="2">
    <location>
        <begin position="473"/>
        <end position="482"/>
    </location>
</feature>
<feature type="non-terminal residue" evidence="6">
    <location>
        <position position="610"/>
    </location>
</feature>
<dbReference type="Proteomes" id="UP000192247">
    <property type="component" value="Unassembled WGS sequence"/>
</dbReference>
<dbReference type="SMART" id="SM00717">
    <property type="entry name" value="SANT"/>
    <property type="match status" value="1"/>
</dbReference>
<dbReference type="InParanoid" id="A0A1V9XS95"/>
<evidence type="ECO:0000259" key="5">
    <source>
        <dbReference type="PROSITE" id="PS51294"/>
    </source>
</evidence>
<evidence type="ECO:0000256" key="1">
    <source>
        <dbReference type="ARBA" id="ARBA00004123"/>
    </source>
</evidence>
<organism evidence="6 7">
    <name type="scientific">Tropilaelaps mercedesae</name>
    <dbReference type="NCBI Taxonomy" id="418985"/>
    <lineage>
        <taxon>Eukaryota</taxon>
        <taxon>Metazoa</taxon>
        <taxon>Ecdysozoa</taxon>
        <taxon>Arthropoda</taxon>
        <taxon>Chelicerata</taxon>
        <taxon>Arachnida</taxon>
        <taxon>Acari</taxon>
        <taxon>Parasitiformes</taxon>
        <taxon>Mesostigmata</taxon>
        <taxon>Gamasina</taxon>
        <taxon>Dermanyssoidea</taxon>
        <taxon>Laelapidae</taxon>
        <taxon>Tropilaelaps</taxon>
    </lineage>
</organism>
<dbReference type="InterPro" id="IPR007526">
    <property type="entry name" value="SWIRM"/>
</dbReference>
<dbReference type="InterPro" id="IPR017930">
    <property type="entry name" value="Myb_dom"/>
</dbReference>
<name>A0A1V9XS95_9ACAR</name>
<dbReference type="InterPro" id="IPR009057">
    <property type="entry name" value="Homeodomain-like_sf"/>
</dbReference>
<feature type="region of interest" description="Disordered" evidence="2">
    <location>
        <begin position="1"/>
        <end position="20"/>
    </location>
</feature>
<evidence type="ECO:0000259" key="3">
    <source>
        <dbReference type="PROSITE" id="PS50090"/>
    </source>
</evidence>
<dbReference type="CDD" id="cd00167">
    <property type="entry name" value="SANT"/>
    <property type="match status" value="1"/>
</dbReference>
<comment type="subcellular location">
    <subcellularLocation>
        <location evidence="1">Nucleus</location>
    </subcellularLocation>
</comment>
<dbReference type="InterPro" id="IPR001005">
    <property type="entry name" value="SANT/Myb"/>
</dbReference>
<dbReference type="AlphaFoldDB" id="A0A1V9XS95"/>
<proteinExistence type="predicted"/>
<dbReference type="STRING" id="418985.A0A1V9XS95"/>
<dbReference type="Gene3D" id="1.10.10.60">
    <property type="entry name" value="Homeodomain-like"/>
    <property type="match status" value="1"/>
</dbReference>
<accession>A0A1V9XS95</accession>
<evidence type="ECO:0000256" key="2">
    <source>
        <dbReference type="SAM" id="MobiDB-lite"/>
    </source>
</evidence>
<reference evidence="6 7" key="1">
    <citation type="journal article" date="2017" name="Gigascience">
        <title>Draft genome of the honey bee ectoparasitic mite, Tropilaelaps mercedesae, is shaped by the parasitic life history.</title>
        <authorList>
            <person name="Dong X."/>
            <person name="Armstrong S.D."/>
            <person name="Xia D."/>
            <person name="Makepeace B.L."/>
            <person name="Darby A.C."/>
            <person name="Kadowaki T."/>
        </authorList>
    </citation>
    <scope>NUCLEOTIDE SEQUENCE [LARGE SCALE GENOMIC DNA]</scope>
    <source>
        <strain evidence="6">Wuxi-XJTLU</strain>
    </source>
</reference>
<comment type="caution">
    <text evidence="6">The sequence shown here is derived from an EMBL/GenBank/DDBJ whole genome shotgun (WGS) entry which is preliminary data.</text>
</comment>
<dbReference type="PROSITE" id="PS50934">
    <property type="entry name" value="SWIRM"/>
    <property type="match status" value="1"/>
</dbReference>
<feature type="domain" description="Myb-like" evidence="3">
    <location>
        <begin position="139"/>
        <end position="188"/>
    </location>
</feature>
<dbReference type="EMBL" id="MNPL01004907">
    <property type="protein sequence ID" value="OQR76367.1"/>
    <property type="molecule type" value="Genomic_DNA"/>
</dbReference>
<dbReference type="GO" id="GO:0005634">
    <property type="term" value="C:nucleus"/>
    <property type="evidence" value="ECO:0007669"/>
    <property type="project" value="UniProtKB-SubCell"/>
</dbReference>